<feature type="signal peptide" evidence="1">
    <location>
        <begin position="1"/>
        <end position="28"/>
    </location>
</feature>
<comment type="caution">
    <text evidence="2">The sequence shown here is derived from an EMBL/GenBank/DDBJ whole genome shotgun (WGS) entry which is preliminary data.</text>
</comment>
<reference evidence="2 3" key="1">
    <citation type="submission" date="2020-04" db="EMBL/GenBank/DDBJ databases">
        <title>Perkinsus olseni comparative genomics.</title>
        <authorList>
            <person name="Bogema D.R."/>
        </authorList>
    </citation>
    <scope>NUCLEOTIDE SEQUENCE [LARGE SCALE GENOMIC DNA]</scope>
    <source>
        <strain evidence="2">00978-12</strain>
    </source>
</reference>
<dbReference type="Proteomes" id="UP000541610">
    <property type="component" value="Unassembled WGS sequence"/>
</dbReference>
<dbReference type="EMBL" id="JABANP010000067">
    <property type="protein sequence ID" value="KAF4692008.1"/>
    <property type="molecule type" value="Genomic_DNA"/>
</dbReference>
<gene>
    <name evidence="2" type="ORF">FOZ60_014333</name>
</gene>
<sequence>MALASSLLNNTFWCIGLVSCLLVYLTKAQEFRQQELLYGQLRDGEVEYFFFPRGSVPIMDPFTWSMAGLTATFESFPDKVTSRSGEPGWTGLHTCDLATHNARFEDDEPVNQTRILRVEGGMTLEYTANVVRDGNCFDRIHRLKSLPGGDTEYVDASGEIRGELNELCNRGFAALKPSRNVSVLDGPYSGDGPFKSLYLNFNNGSLRDADLSVWQISKENRMAMYYPLCDGVLSLITAVPKLPFEKVATYIVMKKLRDGRKQKQQTLVSREKGRGSVAHPRPLTGSSIQLCGPQHVWRRLGRNDLHKWDIGLPHTFVLKRSLAFRRTFAGVSESEV</sequence>
<name>A0A7J6P7B5_PEROL</name>
<feature type="chain" id="PRO_5029488527" evidence="1">
    <location>
        <begin position="29"/>
        <end position="336"/>
    </location>
</feature>
<evidence type="ECO:0000313" key="3">
    <source>
        <dbReference type="Proteomes" id="UP000541610"/>
    </source>
</evidence>
<evidence type="ECO:0000313" key="2">
    <source>
        <dbReference type="EMBL" id="KAF4692008.1"/>
    </source>
</evidence>
<dbReference type="OrthoDB" id="10280344at2759"/>
<keyword evidence="1" id="KW-0732">Signal</keyword>
<dbReference type="AlphaFoldDB" id="A0A7J6P7B5"/>
<proteinExistence type="predicted"/>
<evidence type="ECO:0000256" key="1">
    <source>
        <dbReference type="SAM" id="SignalP"/>
    </source>
</evidence>
<accession>A0A7J6P7B5</accession>
<protein>
    <submittedName>
        <fullName evidence="2">Uncharacterized protein</fullName>
    </submittedName>
</protein>
<organism evidence="2 3">
    <name type="scientific">Perkinsus olseni</name>
    <name type="common">Perkinsus atlanticus</name>
    <dbReference type="NCBI Taxonomy" id="32597"/>
    <lineage>
        <taxon>Eukaryota</taxon>
        <taxon>Sar</taxon>
        <taxon>Alveolata</taxon>
        <taxon>Perkinsozoa</taxon>
        <taxon>Perkinsea</taxon>
        <taxon>Perkinsida</taxon>
        <taxon>Perkinsidae</taxon>
        <taxon>Perkinsus</taxon>
    </lineage>
</organism>